<protein>
    <submittedName>
        <fullName evidence="6">ABC transporter substrate-binding protein</fullName>
    </submittedName>
</protein>
<dbReference type="InterPro" id="IPR030678">
    <property type="entry name" value="Peptide/Ni-bd"/>
</dbReference>
<evidence type="ECO:0000256" key="4">
    <source>
        <dbReference type="SAM" id="SignalP"/>
    </source>
</evidence>
<dbReference type="Pfam" id="PF00496">
    <property type="entry name" value="SBP_bac_5"/>
    <property type="match status" value="1"/>
</dbReference>
<feature type="domain" description="Solute-binding protein family 5" evidence="5">
    <location>
        <begin position="98"/>
        <end position="457"/>
    </location>
</feature>
<feature type="signal peptide" evidence="4">
    <location>
        <begin position="1"/>
        <end position="36"/>
    </location>
</feature>
<proteinExistence type="inferred from homology"/>
<feature type="chain" id="PRO_5046874124" evidence="4">
    <location>
        <begin position="37"/>
        <end position="538"/>
    </location>
</feature>
<evidence type="ECO:0000256" key="3">
    <source>
        <dbReference type="ARBA" id="ARBA00022729"/>
    </source>
</evidence>
<dbReference type="Proteomes" id="UP001602119">
    <property type="component" value="Unassembled WGS sequence"/>
</dbReference>
<dbReference type="Gene3D" id="3.10.105.10">
    <property type="entry name" value="Dipeptide-binding Protein, Domain 3"/>
    <property type="match status" value="1"/>
</dbReference>
<evidence type="ECO:0000313" key="6">
    <source>
        <dbReference type="EMBL" id="MFF4777972.1"/>
    </source>
</evidence>
<evidence type="ECO:0000256" key="1">
    <source>
        <dbReference type="ARBA" id="ARBA00005695"/>
    </source>
</evidence>
<gene>
    <name evidence="6" type="ORF">ACFY05_34615</name>
</gene>
<dbReference type="PROSITE" id="PS51257">
    <property type="entry name" value="PROKAR_LIPOPROTEIN"/>
    <property type="match status" value="1"/>
</dbReference>
<dbReference type="RefSeq" id="WP_387346478.1">
    <property type="nucleotide sequence ID" value="NZ_JBIAXI010000027.1"/>
</dbReference>
<keyword evidence="3 4" id="KW-0732">Signal</keyword>
<evidence type="ECO:0000313" key="7">
    <source>
        <dbReference type="Proteomes" id="UP001602119"/>
    </source>
</evidence>
<evidence type="ECO:0000259" key="5">
    <source>
        <dbReference type="Pfam" id="PF00496"/>
    </source>
</evidence>
<name>A0ABW6VF78_MICFU</name>
<reference evidence="6 7" key="1">
    <citation type="submission" date="2024-10" db="EMBL/GenBank/DDBJ databases">
        <title>The Natural Products Discovery Center: Release of the First 8490 Sequenced Strains for Exploring Actinobacteria Biosynthetic Diversity.</title>
        <authorList>
            <person name="Kalkreuter E."/>
            <person name="Kautsar S.A."/>
            <person name="Yang D."/>
            <person name="Bader C.D."/>
            <person name="Teijaro C.N."/>
            <person name="Fluegel L."/>
            <person name="Davis C.M."/>
            <person name="Simpson J.R."/>
            <person name="Lauterbach L."/>
            <person name="Steele A.D."/>
            <person name="Gui C."/>
            <person name="Meng S."/>
            <person name="Li G."/>
            <person name="Viehrig K."/>
            <person name="Ye F."/>
            <person name="Su P."/>
            <person name="Kiefer A.F."/>
            <person name="Nichols A."/>
            <person name="Cepeda A.J."/>
            <person name="Yan W."/>
            <person name="Fan B."/>
            <person name="Jiang Y."/>
            <person name="Adhikari A."/>
            <person name="Zheng C.-J."/>
            <person name="Schuster L."/>
            <person name="Cowan T.M."/>
            <person name="Smanski M.J."/>
            <person name="Chevrette M.G."/>
            <person name="De Carvalho L.P.S."/>
            <person name="Shen B."/>
        </authorList>
    </citation>
    <scope>NUCLEOTIDE SEQUENCE [LARGE SCALE GENOMIC DNA]</scope>
    <source>
        <strain evidence="6 7">NPDC001281</strain>
    </source>
</reference>
<dbReference type="EMBL" id="JBIAXI010000027">
    <property type="protein sequence ID" value="MFF4777972.1"/>
    <property type="molecule type" value="Genomic_DNA"/>
</dbReference>
<comment type="caution">
    <text evidence="6">The sequence shown here is derived from an EMBL/GenBank/DDBJ whole genome shotgun (WGS) entry which is preliminary data.</text>
</comment>
<dbReference type="PIRSF" id="PIRSF002741">
    <property type="entry name" value="MppA"/>
    <property type="match status" value="1"/>
</dbReference>
<accession>A0ABW6VF78</accession>
<dbReference type="PANTHER" id="PTHR30290:SF9">
    <property type="entry name" value="OLIGOPEPTIDE-BINDING PROTEIN APPA"/>
    <property type="match status" value="1"/>
</dbReference>
<comment type="similarity">
    <text evidence="1">Belongs to the bacterial solute-binding protein 5 family.</text>
</comment>
<keyword evidence="2" id="KW-0813">Transport</keyword>
<dbReference type="Gene3D" id="3.40.190.10">
    <property type="entry name" value="Periplasmic binding protein-like II"/>
    <property type="match status" value="1"/>
</dbReference>
<sequence length="538" mass="56563">MSRPRRVAGTKRAVAGAAAVTAAAVLSACSGGTSTAAGEPGTATGAPKAGGDARLLITQAIFSLDPAAVQTGNYGAQGGYMQALYDVLFYADIATNTVTGQLGESIEPVDDTCKNWALVLKPGLKFTDGTPLDAEAVVFNWERIQDPETASPQAPKLAGVTASAKNDTTVDIRLKTANCAFDRIVANSLGYIASPTAIKASGKQYAEKPVGAGPFKLAQWNRTANELKLVKNENYLTPGEPHLDSVTFATAGNAATVIDSIVSGQVQLANNVSTPTAVDDAMAAGLGVTTLKPSGGAAYQFNEKKAPFGELCARQALAYALDPAAIDKALNQSQKVGGPTYGLMDPSSAFYDESLKFPSADPAKAAAAVKECEAKGNPLHFTITALPGTDQKLAEYVASRLNQVAGFEVKVEIITAADAYTKIFVNRDFQITSYPGGMKFHDPDPLFGDWLSSGGATNLTGYATKEMDDALVAARGSRDEKDRIAAYRKVQEIWTTDLPFWIWGKPISFFVHDAKLTGVEPVNGGLDILLTQKLAYTG</sequence>
<evidence type="ECO:0000256" key="2">
    <source>
        <dbReference type="ARBA" id="ARBA00022448"/>
    </source>
</evidence>
<dbReference type="CDD" id="cd00995">
    <property type="entry name" value="PBP2_NikA_DppA_OppA_like"/>
    <property type="match status" value="1"/>
</dbReference>
<dbReference type="InterPro" id="IPR039424">
    <property type="entry name" value="SBP_5"/>
</dbReference>
<dbReference type="SUPFAM" id="SSF53850">
    <property type="entry name" value="Periplasmic binding protein-like II"/>
    <property type="match status" value="1"/>
</dbReference>
<dbReference type="InterPro" id="IPR000914">
    <property type="entry name" value="SBP_5_dom"/>
</dbReference>
<dbReference type="PANTHER" id="PTHR30290">
    <property type="entry name" value="PERIPLASMIC BINDING COMPONENT OF ABC TRANSPORTER"/>
    <property type="match status" value="1"/>
</dbReference>
<keyword evidence="7" id="KW-1185">Reference proteome</keyword>
<organism evidence="6 7">
    <name type="scientific">Microtetraspora fusca</name>
    <dbReference type="NCBI Taxonomy" id="1997"/>
    <lineage>
        <taxon>Bacteria</taxon>
        <taxon>Bacillati</taxon>
        <taxon>Actinomycetota</taxon>
        <taxon>Actinomycetes</taxon>
        <taxon>Streptosporangiales</taxon>
        <taxon>Streptosporangiaceae</taxon>
        <taxon>Microtetraspora</taxon>
    </lineage>
</organism>